<dbReference type="PANTHER" id="PTHR36985">
    <property type="entry name" value="TRANSLOCATION AND ASSEMBLY MODULE SUBUNIT TAMB"/>
    <property type="match status" value="1"/>
</dbReference>
<keyword evidence="3 5" id="KW-1133">Transmembrane helix</keyword>
<dbReference type="EMBL" id="NOZP01000088">
    <property type="protein sequence ID" value="OYD15699.1"/>
    <property type="molecule type" value="Genomic_DNA"/>
</dbReference>
<evidence type="ECO:0000313" key="8">
    <source>
        <dbReference type="Proteomes" id="UP000215559"/>
    </source>
</evidence>
<evidence type="ECO:0000313" key="7">
    <source>
        <dbReference type="EMBL" id="OYD15699.1"/>
    </source>
</evidence>
<organism evidence="7 8">
    <name type="scientific">candidate division WOR-3 bacterium JGI_Cruoil_03_51_56</name>
    <dbReference type="NCBI Taxonomy" id="1973747"/>
    <lineage>
        <taxon>Bacteria</taxon>
        <taxon>Bacteria division WOR-3</taxon>
    </lineage>
</organism>
<proteinExistence type="predicted"/>
<keyword evidence="4 5" id="KW-0472">Membrane</keyword>
<evidence type="ECO:0000259" key="6">
    <source>
        <dbReference type="Pfam" id="PF04357"/>
    </source>
</evidence>
<dbReference type="GO" id="GO:0005886">
    <property type="term" value="C:plasma membrane"/>
    <property type="evidence" value="ECO:0007669"/>
    <property type="project" value="InterPro"/>
</dbReference>
<name>A0A235BUF9_UNCW3</name>
<evidence type="ECO:0000256" key="4">
    <source>
        <dbReference type="ARBA" id="ARBA00023136"/>
    </source>
</evidence>
<accession>A0A235BUF9</accession>
<gene>
    <name evidence="7" type="ORF">CH330_04965</name>
</gene>
<dbReference type="AlphaFoldDB" id="A0A235BUF9"/>
<reference evidence="7 8" key="1">
    <citation type="submission" date="2017-07" db="EMBL/GenBank/DDBJ databases">
        <title>Recovery of genomes from metagenomes via a dereplication, aggregation, and scoring strategy.</title>
        <authorList>
            <person name="Sieber C.M."/>
            <person name="Probst A.J."/>
            <person name="Sharrar A."/>
            <person name="Thomas B.C."/>
            <person name="Hess M."/>
            <person name="Tringe S.G."/>
            <person name="Banfield J.F."/>
        </authorList>
    </citation>
    <scope>NUCLEOTIDE SEQUENCE [LARGE SCALE GENOMIC DNA]</scope>
    <source>
        <strain evidence="7">JGI_Cruoil_03_51_56</strain>
    </source>
</reference>
<dbReference type="Pfam" id="PF04357">
    <property type="entry name" value="TamB"/>
    <property type="match status" value="1"/>
</dbReference>
<comment type="subcellular location">
    <subcellularLocation>
        <location evidence="1">Membrane</location>
        <topology evidence="1">Single-pass membrane protein</topology>
    </subcellularLocation>
</comment>
<dbReference type="InterPro" id="IPR007452">
    <property type="entry name" value="TamB_C"/>
</dbReference>
<evidence type="ECO:0000256" key="5">
    <source>
        <dbReference type="SAM" id="Phobius"/>
    </source>
</evidence>
<protein>
    <recommendedName>
        <fullName evidence="6">Translocation and assembly module TamB C-terminal domain-containing protein</fullName>
    </recommendedName>
</protein>
<evidence type="ECO:0000256" key="2">
    <source>
        <dbReference type="ARBA" id="ARBA00022692"/>
    </source>
</evidence>
<evidence type="ECO:0000256" key="3">
    <source>
        <dbReference type="ARBA" id="ARBA00022989"/>
    </source>
</evidence>
<dbReference type="PANTHER" id="PTHR36985:SF1">
    <property type="entry name" value="TRANSLOCATION AND ASSEMBLY MODULE SUBUNIT TAMB"/>
    <property type="match status" value="1"/>
</dbReference>
<dbReference type="GO" id="GO:0009306">
    <property type="term" value="P:protein secretion"/>
    <property type="evidence" value="ECO:0007669"/>
    <property type="project" value="InterPro"/>
</dbReference>
<feature type="transmembrane region" description="Helical" evidence="5">
    <location>
        <begin position="7"/>
        <end position="25"/>
    </location>
</feature>
<comment type="caution">
    <text evidence="7">The sequence shown here is derived from an EMBL/GenBank/DDBJ whole genome shotgun (WGS) entry which is preliminary data.</text>
</comment>
<sequence>MLSENRRWLVTLVVIIAVLGIVFLLRQTIGRFALKRVLSSFAKGINGRVEYEQLAGNLYSSPRFRNLVVVFNGDSLKIGELSFSYGLFGFLRGRIPVYRVEVLEPRLYLKSKAARKPTVEKEARVLKFPKLTVNRLHVAAGRLCLDGKPRADSIELSLSFDSRPAAVKIELAHTSARLIQENVKIRDISADCRVTTDSLVLKRLDIRTMSSSFRGNLGFAFDGSGLGGQVESLDIDLSEFTKEQGRVRAKGRVGILNGTRSGELEYRAEGLHFRNIALPVLEGRVSLNDQNLNLEVAGFDTVLGEFNLEGKVDIRQMKYTGRVILHEIAVARIEPRLPDVKLDADIRFSGSRTDSISVELGAKIGELQVDSLLMAGEYSSGRFWLDRLEMQGPSGWLWLAGSYDDGRVQTKCVMDSLDLKPFSRLVGIDAVGKLTGVVNAGGKHDSFSVAGGISATGLDIGNSQIRKAKVEFDLQLANRVSGHMVLAGKELNLEGVEFDTAQLTVLNSNLELRANRSGGQLLVLGNADLSRQGVRCDVNTCRFETPAETLSLCQPFRVVWNQDSVAIDKAEYQVAGGSIALDLERFGKDMPVVSVSGSNLNLSRLQKLLGIPGEMKGRFDFQFWGQDTFFLKFAGEDIEVSAADAVVKALDVELTLTRSWARVEQLWFVHDIDTTRIMGSAYYDMSSGFTLKHVDLEAEIADPGVWVVGFLKSILDMRDGRIYGKLAWQGDLTEPNLDGRVRIVRGTVFIPSVNATIERFDAELTADRDRIVLQKLSGRSGKGIVTASGFVDLGKNWLVDSLRYQIRPNSIPINPMPEVYAIVAGDISIAWAKNKPVSVNGSVNVEGGLLTFGFGQSAGGAGSDLLVYDIRIRGERGIWLRNRTADIELSADLSVKKTMTETVYTGQLSTRQGSVYYLDQTLRVTRGIIKFDNINRLNPSLDIVAELPVHSAVGMKENLPDKVLLTLGGTLEKPEFHFGSEPTGWDENEIITYLSLNVTTQELSAFENREMVTRYLSERFLGYFQTQVAKQVRKLLAVDAVRFESELTGGQGYKVTVGKYVGRNFYVTYTQNFTGEMQPEFRIEYYLNRRNEIIGERTENGGYSVRYRFKLRY</sequence>
<evidence type="ECO:0000256" key="1">
    <source>
        <dbReference type="ARBA" id="ARBA00004167"/>
    </source>
</evidence>
<feature type="domain" description="Translocation and assembly module TamB C-terminal" evidence="6">
    <location>
        <begin position="867"/>
        <end position="1109"/>
    </location>
</feature>
<keyword evidence="2 5" id="KW-0812">Transmembrane</keyword>
<dbReference type="Proteomes" id="UP000215559">
    <property type="component" value="Unassembled WGS sequence"/>
</dbReference>